<evidence type="ECO:0000256" key="5">
    <source>
        <dbReference type="ARBA" id="ARBA00023002"/>
    </source>
</evidence>
<gene>
    <name evidence="8" type="ORF">HO173_011627</name>
</gene>
<dbReference type="PANTHER" id="PTHR42973">
    <property type="entry name" value="BINDING OXIDOREDUCTASE, PUTATIVE (AFU_ORTHOLOGUE AFUA_1G17690)-RELATED"/>
    <property type="match status" value="1"/>
</dbReference>
<evidence type="ECO:0000313" key="9">
    <source>
        <dbReference type="Proteomes" id="UP000578531"/>
    </source>
</evidence>
<evidence type="ECO:0000256" key="4">
    <source>
        <dbReference type="ARBA" id="ARBA00022827"/>
    </source>
</evidence>
<accession>A0A8H6CRX5</accession>
<organism evidence="8 9">
    <name type="scientific">Letharia columbiana</name>
    <dbReference type="NCBI Taxonomy" id="112416"/>
    <lineage>
        <taxon>Eukaryota</taxon>
        <taxon>Fungi</taxon>
        <taxon>Dikarya</taxon>
        <taxon>Ascomycota</taxon>
        <taxon>Pezizomycotina</taxon>
        <taxon>Lecanoromycetes</taxon>
        <taxon>OSLEUM clade</taxon>
        <taxon>Lecanoromycetidae</taxon>
        <taxon>Lecanorales</taxon>
        <taxon>Lecanorineae</taxon>
        <taxon>Parmeliaceae</taxon>
        <taxon>Letharia</taxon>
    </lineage>
</organism>
<protein>
    <recommendedName>
        <fullName evidence="7">FAD-binding PCMH-type domain-containing protein</fullName>
    </recommendedName>
</protein>
<dbReference type="AlphaFoldDB" id="A0A8H6CRX5"/>
<comment type="caution">
    <text evidence="8">The sequence shown here is derived from an EMBL/GenBank/DDBJ whole genome shotgun (WGS) entry which is preliminary data.</text>
</comment>
<dbReference type="RefSeq" id="XP_037159595.1">
    <property type="nucleotide sequence ID" value="XM_037313507.1"/>
</dbReference>
<sequence length="503" mass="53439">MLANLAVLISLGTSALAGSVSYALAERATPDLKSLLSQPQHAWCSGTQVFFPGQANYANLTTQRWSTYEEPTYFASVKPACVKDVITVVKIATANNIPFLTTGGGHSFSINLNKIQNGLELDMGGLKSVNVDKAASTMTITGAITFIEVVAPLYAAGKEIPTGSCGCVGFVGGTMGAGVGRYQGIHGLIIDSLLSVDLVTAAGNLVTASATQNSDLFWGFRGAGMNFGVVTSATYQVHDLTNGGVVQDADMIFLAPQNVSYFNTLASLSGTLPPELSLISYVAYNSTAGVQEIILNAVYPGPMATFMTLIKPFLDLKPVVQVVHTLTWSSLLETAGFALDASVCAKGKPHSGFATGVKNLSAPTFIDAFDKYGAMYAKYPETQGSVLEIEFFPTQAVLAVPDDATAYPWRAVNAQVMFEMAFPGSATSPAGAYANALAVDLRSEFVKTNGLPQMEIYVSYAHGDEDPIYTFGAEKLPRLVALKNLWDPKDVFSHDKPIPQKWP</sequence>
<comment type="cofactor">
    <cofactor evidence="1">
        <name>FAD</name>
        <dbReference type="ChEBI" id="CHEBI:57692"/>
    </cofactor>
</comment>
<dbReference type="EMBL" id="JACCJC010000074">
    <property type="protein sequence ID" value="KAF6228780.1"/>
    <property type="molecule type" value="Genomic_DNA"/>
</dbReference>
<feature type="chain" id="PRO_5034107998" description="FAD-binding PCMH-type domain-containing protein" evidence="6">
    <location>
        <begin position="18"/>
        <end position="503"/>
    </location>
</feature>
<evidence type="ECO:0000256" key="2">
    <source>
        <dbReference type="ARBA" id="ARBA00005466"/>
    </source>
</evidence>
<dbReference type="Pfam" id="PF08031">
    <property type="entry name" value="BBE"/>
    <property type="match status" value="1"/>
</dbReference>
<dbReference type="InterPro" id="IPR050416">
    <property type="entry name" value="FAD-linked_Oxidoreductase"/>
</dbReference>
<dbReference type="GO" id="GO:0016491">
    <property type="term" value="F:oxidoreductase activity"/>
    <property type="evidence" value="ECO:0007669"/>
    <property type="project" value="UniProtKB-KW"/>
</dbReference>
<dbReference type="Pfam" id="PF01565">
    <property type="entry name" value="FAD_binding_4"/>
    <property type="match status" value="1"/>
</dbReference>
<dbReference type="PANTHER" id="PTHR42973:SF9">
    <property type="entry name" value="FAD-BINDING PCMH-TYPE DOMAIN-CONTAINING PROTEIN-RELATED"/>
    <property type="match status" value="1"/>
</dbReference>
<dbReference type="Proteomes" id="UP000578531">
    <property type="component" value="Unassembled WGS sequence"/>
</dbReference>
<dbReference type="InterPro" id="IPR036318">
    <property type="entry name" value="FAD-bd_PCMH-like_sf"/>
</dbReference>
<keyword evidence="9" id="KW-1185">Reference proteome</keyword>
<evidence type="ECO:0000313" key="8">
    <source>
        <dbReference type="EMBL" id="KAF6228780.1"/>
    </source>
</evidence>
<keyword evidence="5" id="KW-0560">Oxidoreductase</keyword>
<dbReference type="OrthoDB" id="415825at2759"/>
<feature type="signal peptide" evidence="6">
    <location>
        <begin position="1"/>
        <end position="17"/>
    </location>
</feature>
<dbReference type="InterPro" id="IPR012951">
    <property type="entry name" value="BBE"/>
</dbReference>
<dbReference type="Gene3D" id="3.40.462.20">
    <property type="match status" value="1"/>
</dbReference>
<proteinExistence type="inferred from homology"/>
<dbReference type="PROSITE" id="PS51387">
    <property type="entry name" value="FAD_PCMH"/>
    <property type="match status" value="1"/>
</dbReference>
<evidence type="ECO:0000256" key="6">
    <source>
        <dbReference type="SAM" id="SignalP"/>
    </source>
</evidence>
<dbReference type="Gene3D" id="3.30.465.10">
    <property type="match status" value="1"/>
</dbReference>
<feature type="domain" description="FAD-binding PCMH-type" evidence="7">
    <location>
        <begin position="69"/>
        <end position="240"/>
    </location>
</feature>
<keyword evidence="4" id="KW-0274">FAD</keyword>
<dbReference type="GeneID" id="59293269"/>
<dbReference type="InterPro" id="IPR016166">
    <property type="entry name" value="FAD-bd_PCMH"/>
</dbReference>
<name>A0A8H6CRX5_9LECA</name>
<evidence type="ECO:0000259" key="7">
    <source>
        <dbReference type="PROSITE" id="PS51387"/>
    </source>
</evidence>
<keyword evidence="6" id="KW-0732">Signal</keyword>
<dbReference type="SUPFAM" id="SSF56176">
    <property type="entry name" value="FAD-binding/transporter-associated domain-like"/>
    <property type="match status" value="1"/>
</dbReference>
<dbReference type="InterPro" id="IPR006094">
    <property type="entry name" value="Oxid_FAD_bind_N"/>
</dbReference>
<reference evidence="8 9" key="1">
    <citation type="journal article" date="2020" name="Genomics">
        <title>Complete, high-quality genomes from long-read metagenomic sequencing of two wolf lichen thalli reveals enigmatic genome architecture.</title>
        <authorList>
            <person name="McKenzie S.K."/>
            <person name="Walston R.F."/>
            <person name="Allen J.L."/>
        </authorList>
    </citation>
    <scope>NUCLEOTIDE SEQUENCE [LARGE SCALE GENOMIC DNA]</scope>
    <source>
        <strain evidence="8">WasteWater2</strain>
    </source>
</reference>
<dbReference type="InterPro" id="IPR016169">
    <property type="entry name" value="FAD-bd_PCMH_sub2"/>
</dbReference>
<comment type="similarity">
    <text evidence="2">Belongs to the oxygen-dependent FAD-linked oxidoreductase family.</text>
</comment>
<evidence type="ECO:0000256" key="3">
    <source>
        <dbReference type="ARBA" id="ARBA00022630"/>
    </source>
</evidence>
<evidence type="ECO:0000256" key="1">
    <source>
        <dbReference type="ARBA" id="ARBA00001974"/>
    </source>
</evidence>
<keyword evidence="3" id="KW-0285">Flavoprotein</keyword>
<dbReference type="GO" id="GO:0071949">
    <property type="term" value="F:FAD binding"/>
    <property type="evidence" value="ECO:0007669"/>
    <property type="project" value="InterPro"/>
</dbReference>